<dbReference type="Pfam" id="PF00533">
    <property type="entry name" value="BRCT"/>
    <property type="match status" value="1"/>
</dbReference>
<keyword evidence="3" id="KW-1185">Reference proteome</keyword>
<dbReference type="SUPFAM" id="SSF52113">
    <property type="entry name" value="BRCT domain"/>
    <property type="match status" value="1"/>
</dbReference>
<dbReference type="Gene3D" id="3.40.50.10190">
    <property type="entry name" value="BRCT domain"/>
    <property type="match status" value="1"/>
</dbReference>
<dbReference type="AlphaFoldDB" id="A0A5K1I8H7"/>
<protein>
    <submittedName>
        <fullName evidence="2">DNA polymerase III subunit epsilon</fullName>
    </submittedName>
</protein>
<evidence type="ECO:0000259" key="1">
    <source>
        <dbReference type="PROSITE" id="PS50172"/>
    </source>
</evidence>
<feature type="domain" description="BRCT" evidence="1">
    <location>
        <begin position="125"/>
        <end position="211"/>
    </location>
</feature>
<organism evidence="2 3">
    <name type="scientific">Halomonas lysinitropha</name>
    <dbReference type="NCBI Taxonomy" id="2607506"/>
    <lineage>
        <taxon>Bacteria</taxon>
        <taxon>Pseudomonadati</taxon>
        <taxon>Pseudomonadota</taxon>
        <taxon>Gammaproteobacteria</taxon>
        <taxon>Oceanospirillales</taxon>
        <taxon>Halomonadaceae</taxon>
        <taxon>Halomonas</taxon>
    </lineage>
</organism>
<dbReference type="InterPro" id="IPR001357">
    <property type="entry name" value="BRCT_dom"/>
</dbReference>
<proteinExistence type="predicted"/>
<reference evidence="2 3" key="1">
    <citation type="submission" date="2019-09" db="EMBL/GenBank/DDBJ databases">
        <authorList>
            <person name="Criscuolo A."/>
        </authorList>
    </citation>
    <scope>NUCLEOTIDE SEQUENCE [LARGE SCALE GENOMIC DNA]</scope>
    <source>
        <strain evidence="3">3(2)</strain>
    </source>
</reference>
<name>A0A5K1I8H7_9GAMM</name>
<dbReference type="InterPro" id="IPR036420">
    <property type="entry name" value="BRCT_dom_sf"/>
</dbReference>
<dbReference type="RefSeq" id="WP_192576504.1">
    <property type="nucleotide sequence ID" value="NZ_CABVOU010000039.1"/>
</dbReference>
<accession>A0A5K1I8H7</accession>
<evidence type="ECO:0000313" key="2">
    <source>
        <dbReference type="EMBL" id="VVZ96473.1"/>
    </source>
</evidence>
<dbReference type="PROSITE" id="PS50172">
    <property type="entry name" value="BRCT"/>
    <property type="match status" value="1"/>
</dbReference>
<evidence type="ECO:0000313" key="3">
    <source>
        <dbReference type="Proteomes" id="UP000326725"/>
    </source>
</evidence>
<dbReference type="CDD" id="cd17748">
    <property type="entry name" value="BRCT_DNA_ligase_like"/>
    <property type="match status" value="1"/>
</dbReference>
<sequence length="217" mass="23804">MSTSSINPHGQPVTRRLVIARNADRDANELIGLARGVLADGIVNQGEAEFLLRWLEERPESLNVWPFSVLFERLNDALQDGHLDAEEEADLMALLLDYTGGGSLTGGEDTSASRQSSALPLCEPAPEIEFEDCHFVLTGKFITGTRAECEAEIMERGGLTQSNPTRKTRFVVIGNLGSTDWAQSSYGRKIQKAVELRADGRDLAIVSEKHWASYLGD</sequence>
<dbReference type="EMBL" id="CABVOU010000039">
    <property type="protein sequence ID" value="VVZ96473.1"/>
    <property type="molecule type" value="Genomic_DNA"/>
</dbReference>
<gene>
    <name evidence="2" type="ORF">HALO32_02573</name>
</gene>
<dbReference type="Proteomes" id="UP000326725">
    <property type="component" value="Unassembled WGS sequence"/>
</dbReference>